<dbReference type="EMBL" id="BAABLK010000028">
    <property type="protein sequence ID" value="GAA5227317.1"/>
    <property type="molecule type" value="Genomic_DNA"/>
</dbReference>
<feature type="region of interest" description="Disordered" evidence="2">
    <location>
        <begin position="1"/>
        <end position="21"/>
    </location>
</feature>
<organism evidence="4 5">
    <name type="scientific">Paeniglutamicibacter antarcticus</name>
    <dbReference type="NCBI Taxonomy" id="494023"/>
    <lineage>
        <taxon>Bacteria</taxon>
        <taxon>Bacillati</taxon>
        <taxon>Actinomycetota</taxon>
        <taxon>Actinomycetes</taxon>
        <taxon>Micrococcales</taxon>
        <taxon>Micrococcaceae</taxon>
        <taxon>Paeniglutamicibacter</taxon>
    </lineage>
</organism>
<keyword evidence="5" id="KW-1185">Reference proteome</keyword>
<dbReference type="RefSeq" id="WP_210101253.1">
    <property type="nucleotide sequence ID" value="NZ_BAABLK010000028.1"/>
</dbReference>
<comment type="caution">
    <text evidence="4">The sequence shown here is derived from an EMBL/GenBank/DDBJ whole genome shotgun (WGS) entry which is preliminary data.</text>
</comment>
<dbReference type="InterPro" id="IPR008984">
    <property type="entry name" value="SMAD_FHA_dom_sf"/>
</dbReference>
<feature type="domain" description="FHA" evidence="3">
    <location>
        <begin position="72"/>
        <end position="121"/>
    </location>
</feature>
<keyword evidence="1" id="KW-0597">Phosphoprotein</keyword>
<evidence type="ECO:0000256" key="2">
    <source>
        <dbReference type="SAM" id="MobiDB-lite"/>
    </source>
</evidence>
<proteinExistence type="predicted"/>
<dbReference type="InterPro" id="IPR050923">
    <property type="entry name" value="Cell_Proc_Reg/RNA_Proc"/>
</dbReference>
<accession>A0ABP9TNI6</accession>
<dbReference type="Pfam" id="PF00498">
    <property type="entry name" value="FHA"/>
    <property type="match status" value="1"/>
</dbReference>
<dbReference type="SMART" id="SM00240">
    <property type="entry name" value="FHA"/>
    <property type="match status" value="1"/>
</dbReference>
<name>A0ABP9TNI6_9MICC</name>
<evidence type="ECO:0000313" key="4">
    <source>
        <dbReference type="EMBL" id="GAA5227317.1"/>
    </source>
</evidence>
<dbReference type="Gene3D" id="2.60.200.20">
    <property type="match status" value="1"/>
</dbReference>
<gene>
    <name evidence="4" type="ORF">GCM10025778_18500</name>
</gene>
<dbReference type="PANTHER" id="PTHR23308">
    <property type="entry name" value="NUCLEAR INHIBITOR OF PROTEIN PHOSPHATASE-1"/>
    <property type="match status" value="1"/>
</dbReference>
<sequence length="154" mass="16660">MAEAQVPNQQHETSSETTGIALPPVTREPVVFFGLSPEERAAVSALPQGSALLIAHSGPNQGARFLLDQDSTQAGRHPDAAVFLDDVTVSRKHALFIRDAEGFRLVDSGSLNGTYVNNDRVDSVRLANGSEVRIGKYRLTFYSSLPNNPANTRE</sequence>
<dbReference type="Proteomes" id="UP001501257">
    <property type="component" value="Unassembled WGS sequence"/>
</dbReference>
<reference evidence="5" key="1">
    <citation type="journal article" date="2019" name="Int. J. Syst. Evol. Microbiol.">
        <title>The Global Catalogue of Microorganisms (GCM) 10K type strain sequencing project: providing services to taxonomists for standard genome sequencing and annotation.</title>
        <authorList>
            <consortium name="The Broad Institute Genomics Platform"/>
            <consortium name="The Broad Institute Genome Sequencing Center for Infectious Disease"/>
            <person name="Wu L."/>
            <person name="Ma J."/>
        </authorList>
    </citation>
    <scope>NUCLEOTIDE SEQUENCE [LARGE SCALE GENOMIC DNA]</scope>
    <source>
        <strain evidence="5">JCM 18952</strain>
    </source>
</reference>
<protein>
    <recommendedName>
        <fullName evidence="3">FHA domain-containing protein</fullName>
    </recommendedName>
</protein>
<dbReference type="PROSITE" id="PS50006">
    <property type="entry name" value="FHA_DOMAIN"/>
    <property type="match status" value="1"/>
</dbReference>
<evidence type="ECO:0000313" key="5">
    <source>
        <dbReference type="Proteomes" id="UP001501257"/>
    </source>
</evidence>
<dbReference type="SUPFAM" id="SSF49879">
    <property type="entry name" value="SMAD/FHA domain"/>
    <property type="match status" value="1"/>
</dbReference>
<evidence type="ECO:0000256" key="1">
    <source>
        <dbReference type="ARBA" id="ARBA00022553"/>
    </source>
</evidence>
<dbReference type="InterPro" id="IPR000253">
    <property type="entry name" value="FHA_dom"/>
</dbReference>
<feature type="compositionally biased region" description="Polar residues" evidence="2">
    <location>
        <begin position="1"/>
        <end position="18"/>
    </location>
</feature>
<evidence type="ECO:0000259" key="3">
    <source>
        <dbReference type="PROSITE" id="PS50006"/>
    </source>
</evidence>